<sequence>MQSKALSNKDVRTRQTGKKGKNNSANFKESSAHPSITNNIASKLVYKENITPLQTPRSYGSTSLGTNVSVDEATQKRKEYQRLYYLQRKQKKVAEANANMEPQTPVGATQYLSGLTRDTNIGKKVYILDDRQGSSILLPLFDQEYTQTMDGTTVGVDTTIQKKKQYDKSRYQRLKEKKMADANANMEPHTMEGMTQNHSDFTRETNMDDRPGSSVLLPLIYQDYSQTMDGTTVGVDTTIQKRKQHEKSRYQRLKEKKMVDANANMEPHTMEGMTQNLSDFTRETNIGNDVGVDPTIQKRKQYEKARYQRRKEKQRADANANMEAYTTKGMTQNLSELTRETNIASALKGKPPCVKCGAKKIQYELPTFCCMNGKTTMKALEIPPALYNLFTWQCELGKMFRKNIRAYNTNFAFASMGVNLDKTYNVRSSRVYTFHVSGGIYHRMDQLVPRDGQPRYLQLYFYDAESELENRLQWPNLDKEIVKILSRVLAQNPYVQTYRTLGNLGPLDKYRIELNASVNVDQRLYNRPTTSEVAGIWVEGNNNITAYKRSIVVYGKSQHPTQIQLYFASYDPLSYPMFFPNGEAGWHSRIPIEGVKIVTYSICFPYTTFLTSPHRD</sequence>
<protein>
    <recommendedName>
        <fullName evidence="4">Helitron helicase-like domain-containing protein</fullName>
    </recommendedName>
</protein>
<dbReference type="Proteomes" id="UP000245207">
    <property type="component" value="Unassembled WGS sequence"/>
</dbReference>
<evidence type="ECO:0008006" key="4">
    <source>
        <dbReference type="Google" id="ProtNLM"/>
    </source>
</evidence>
<organism evidence="2 3">
    <name type="scientific">Artemisia annua</name>
    <name type="common">Sweet wormwood</name>
    <dbReference type="NCBI Taxonomy" id="35608"/>
    <lineage>
        <taxon>Eukaryota</taxon>
        <taxon>Viridiplantae</taxon>
        <taxon>Streptophyta</taxon>
        <taxon>Embryophyta</taxon>
        <taxon>Tracheophyta</taxon>
        <taxon>Spermatophyta</taxon>
        <taxon>Magnoliopsida</taxon>
        <taxon>eudicotyledons</taxon>
        <taxon>Gunneridae</taxon>
        <taxon>Pentapetalae</taxon>
        <taxon>asterids</taxon>
        <taxon>campanulids</taxon>
        <taxon>Asterales</taxon>
        <taxon>Asteraceae</taxon>
        <taxon>Asteroideae</taxon>
        <taxon>Anthemideae</taxon>
        <taxon>Artemisiinae</taxon>
        <taxon>Artemisia</taxon>
    </lineage>
</organism>
<proteinExistence type="predicted"/>
<dbReference type="AlphaFoldDB" id="A0A2U1KVC2"/>
<dbReference type="STRING" id="35608.A0A2U1KVC2"/>
<dbReference type="PANTHER" id="PTHR45786:SF78">
    <property type="entry name" value="ATP-DEPENDENT DNA HELICASE"/>
    <property type="match status" value="1"/>
</dbReference>
<name>A0A2U1KVC2_ARTAN</name>
<accession>A0A2U1KVC2</accession>
<dbReference type="PANTHER" id="PTHR45786">
    <property type="entry name" value="DNA BINDING PROTEIN-LIKE"/>
    <property type="match status" value="1"/>
</dbReference>
<comment type="caution">
    <text evidence="2">The sequence shown here is derived from an EMBL/GenBank/DDBJ whole genome shotgun (WGS) entry which is preliminary data.</text>
</comment>
<evidence type="ECO:0000313" key="3">
    <source>
        <dbReference type="Proteomes" id="UP000245207"/>
    </source>
</evidence>
<dbReference type="EMBL" id="PKPP01013592">
    <property type="protein sequence ID" value="PWA40709.1"/>
    <property type="molecule type" value="Genomic_DNA"/>
</dbReference>
<reference evidence="2 3" key="1">
    <citation type="journal article" date="2018" name="Mol. Plant">
        <title>The genome of Artemisia annua provides insight into the evolution of Asteraceae family and artemisinin biosynthesis.</title>
        <authorList>
            <person name="Shen Q."/>
            <person name="Zhang L."/>
            <person name="Liao Z."/>
            <person name="Wang S."/>
            <person name="Yan T."/>
            <person name="Shi P."/>
            <person name="Liu M."/>
            <person name="Fu X."/>
            <person name="Pan Q."/>
            <person name="Wang Y."/>
            <person name="Lv Z."/>
            <person name="Lu X."/>
            <person name="Zhang F."/>
            <person name="Jiang W."/>
            <person name="Ma Y."/>
            <person name="Chen M."/>
            <person name="Hao X."/>
            <person name="Li L."/>
            <person name="Tang Y."/>
            <person name="Lv G."/>
            <person name="Zhou Y."/>
            <person name="Sun X."/>
            <person name="Brodelius P.E."/>
            <person name="Rose J.K.C."/>
            <person name="Tang K."/>
        </authorList>
    </citation>
    <scope>NUCLEOTIDE SEQUENCE [LARGE SCALE GENOMIC DNA]</scope>
    <source>
        <strain evidence="3">cv. Huhao1</strain>
        <tissue evidence="2">Leaf</tissue>
    </source>
</reference>
<gene>
    <name evidence="2" type="ORF">CTI12_AA560440</name>
</gene>
<keyword evidence="3" id="KW-1185">Reference proteome</keyword>
<feature type="compositionally biased region" description="Polar residues" evidence="1">
    <location>
        <begin position="22"/>
        <end position="34"/>
    </location>
</feature>
<dbReference type="OrthoDB" id="1930928at2759"/>
<evidence type="ECO:0000313" key="2">
    <source>
        <dbReference type="EMBL" id="PWA40709.1"/>
    </source>
</evidence>
<evidence type="ECO:0000256" key="1">
    <source>
        <dbReference type="SAM" id="MobiDB-lite"/>
    </source>
</evidence>
<feature type="region of interest" description="Disordered" evidence="1">
    <location>
        <begin position="1"/>
        <end position="34"/>
    </location>
</feature>